<dbReference type="Proteomes" id="UP000652763">
    <property type="component" value="Unassembled WGS sequence"/>
</dbReference>
<dbReference type="EMBL" id="JACSQC010000002">
    <property type="protein sequence ID" value="MBD8043127.1"/>
    <property type="molecule type" value="Genomic_DNA"/>
</dbReference>
<dbReference type="RefSeq" id="WP_191746067.1">
    <property type="nucleotide sequence ID" value="NZ_JACSQC010000002.1"/>
</dbReference>
<proteinExistence type="predicted"/>
<keyword evidence="2" id="KW-1185">Reference proteome</keyword>
<protein>
    <submittedName>
        <fullName evidence="1">TIGR03089 family protein</fullName>
    </submittedName>
</protein>
<comment type="caution">
    <text evidence="1">The sequence shown here is derived from an EMBL/GenBank/DDBJ whole genome shotgun (WGS) entry which is preliminary data.</text>
</comment>
<gene>
    <name evidence="1" type="ORF">H9638_04800</name>
</gene>
<dbReference type="InterPro" id="IPR017523">
    <property type="entry name" value="Rv3268"/>
</dbReference>
<dbReference type="SUPFAM" id="SSF56801">
    <property type="entry name" value="Acetyl-CoA synthetase-like"/>
    <property type="match status" value="1"/>
</dbReference>
<evidence type="ECO:0000313" key="2">
    <source>
        <dbReference type="Proteomes" id="UP000652763"/>
    </source>
</evidence>
<reference evidence="1 2" key="1">
    <citation type="submission" date="2020-08" db="EMBL/GenBank/DDBJ databases">
        <title>A Genomic Blueprint of the Chicken Gut Microbiome.</title>
        <authorList>
            <person name="Gilroy R."/>
            <person name="Ravi A."/>
            <person name="Getino M."/>
            <person name="Pursley I."/>
            <person name="Horton D.L."/>
            <person name="Alikhan N.-F."/>
            <person name="Baker D."/>
            <person name="Gharbi K."/>
            <person name="Hall N."/>
            <person name="Watson M."/>
            <person name="Adriaenssens E.M."/>
            <person name="Foster-Nyarko E."/>
            <person name="Jarju S."/>
            <person name="Secka A."/>
            <person name="Antonio M."/>
            <person name="Oren A."/>
            <person name="Chaudhuri R."/>
            <person name="La Ragione R.M."/>
            <person name="Hildebrand F."/>
            <person name="Pallen M.J."/>
        </authorList>
    </citation>
    <scope>NUCLEOTIDE SEQUENCE [LARGE SCALE GENOMIC DNA]</scope>
    <source>
        <strain evidence="1 2">Sa2BUA2</strain>
    </source>
</reference>
<dbReference type="InterPro" id="IPR042099">
    <property type="entry name" value="ANL_N_sf"/>
</dbReference>
<accession>A0ABR8YFY2</accession>
<evidence type="ECO:0000313" key="1">
    <source>
        <dbReference type="EMBL" id="MBD8043127.1"/>
    </source>
</evidence>
<sequence length="235" mass="23761">MTENPVPSILSTLRTEQATSPALIWYGPDGERVELSGRVLDNWVAKTSNFAIEELDVEPGTTVQLDMPVHWKSLVWALAAWQTGCLLSLSAAAQAGVRVTAAEPQATAPGELVVAVALPALAMAWPGSLPAGAVDYTAEVRSFADVYTGPAAPAGAGDALAAGPGGTAVPFSDLMAPAAGGPQVLLAPAEAGLTKVLGAALDTWSTGGTVILSGDGVEVPARTLAAERVTARLGV</sequence>
<name>A0ABR8YFY2_9MICC</name>
<organism evidence="1 2">
    <name type="scientific">Arthrobacter pullicola</name>
    <dbReference type="NCBI Taxonomy" id="2762224"/>
    <lineage>
        <taxon>Bacteria</taxon>
        <taxon>Bacillati</taxon>
        <taxon>Actinomycetota</taxon>
        <taxon>Actinomycetes</taxon>
        <taxon>Micrococcales</taxon>
        <taxon>Micrococcaceae</taxon>
        <taxon>Arthrobacter</taxon>
    </lineage>
</organism>
<dbReference type="NCBIfam" id="TIGR03089">
    <property type="entry name" value="TIGR03089 family protein"/>
    <property type="match status" value="1"/>
</dbReference>
<dbReference type="Gene3D" id="3.40.50.12780">
    <property type="entry name" value="N-terminal domain of ligase-like"/>
    <property type="match status" value="1"/>
</dbReference>